<name>A0A5J4W7A3_9EUKA</name>
<dbReference type="InterPro" id="IPR035706">
    <property type="entry name" value="AAA_9"/>
</dbReference>
<dbReference type="InterPro" id="IPR026983">
    <property type="entry name" value="DHC"/>
</dbReference>
<sequence>MQQQETNPHYKSDISIAATIINFTIISAGLDEQLFAETVRIERSKPEIQRNSITVKAVKDVYNTSKVKDDILKLHLSIYGSILDYQTVSKTSEQIQRNCNGNKYIVQATEETATVINSALNQY</sequence>
<dbReference type="GO" id="GO:0045505">
    <property type="term" value="F:dynein intermediate chain binding"/>
    <property type="evidence" value="ECO:0007669"/>
    <property type="project" value="InterPro"/>
</dbReference>
<dbReference type="GO" id="GO:0051959">
    <property type="term" value="F:dynein light intermediate chain binding"/>
    <property type="evidence" value="ECO:0007669"/>
    <property type="project" value="InterPro"/>
</dbReference>
<evidence type="ECO:0000259" key="1">
    <source>
        <dbReference type="Pfam" id="PF12781"/>
    </source>
</evidence>
<evidence type="ECO:0000313" key="2">
    <source>
        <dbReference type="EMBL" id="KAA6390526.1"/>
    </source>
</evidence>
<dbReference type="OrthoDB" id="10251809at2759"/>
<accession>A0A5J4W7A3</accession>
<organism evidence="2 3">
    <name type="scientific">Streblomastix strix</name>
    <dbReference type="NCBI Taxonomy" id="222440"/>
    <lineage>
        <taxon>Eukaryota</taxon>
        <taxon>Metamonada</taxon>
        <taxon>Preaxostyla</taxon>
        <taxon>Oxymonadida</taxon>
        <taxon>Streblomastigidae</taxon>
        <taxon>Streblomastix</taxon>
    </lineage>
</organism>
<reference evidence="2 3" key="1">
    <citation type="submission" date="2019-03" db="EMBL/GenBank/DDBJ databases">
        <title>Single cell metagenomics reveals metabolic interactions within the superorganism composed of flagellate Streblomastix strix and complex community of Bacteroidetes bacteria on its surface.</title>
        <authorList>
            <person name="Treitli S.C."/>
            <person name="Kolisko M."/>
            <person name="Husnik F."/>
            <person name="Keeling P."/>
            <person name="Hampl V."/>
        </authorList>
    </citation>
    <scope>NUCLEOTIDE SEQUENCE [LARGE SCALE GENOMIC DNA]</scope>
    <source>
        <strain evidence="2">ST1C</strain>
    </source>
</reference>
<proteinExistence type="predicted"/>
<dbReference type="EMBL" id="SNRW01003190">
    <property type="protein sequence ID" value="KAA6390526.1"/>
    <property type="molecule type" value="Genomic_DNA"/>
</dbReference>
<evidence type="ECO:0000313" key="3">
    <source>
        <dbReference type="Proteomes" id="UP000324800"/>
    </source>
</evidence>
<feature type="domain" description="Dynein heavy chain ATP-binding dynein motor region" evidence="1">
    <location>
        <begin position="2"/>
        <end position="96"/>
    </location>
</feature>
<dbReference type="Pfam" id="PF12781">
    <property type="entry name" value="AAA_9"/>
    <property type="match status" value="1"/>
</dbReference>
<gene>
    <name evidence="2" type="ORF">EZS28_013948</name>
</gene>
<dbReference type="GO" id="GO:0030286">
    <property type="term" value="C:dynein complex"/>
    <property type="evidence" value="ECO:0007669"/>
    <property type="project" value="InterPro"/>
</dbReference>
<comment type="caution">
    <text evidence="2">The sequence shown here is derived from an EMBL/GenBank/DDBJ whole genome shotgun (WGS) entry which is preliminary data.</text>
</comment>
<dbReference type="AlphaFoldDB" id="A0A5J4W7A3"/>
<dbReference type="GO" id="GO:0007018">
    <property type="term" value="P:microtubule-based movement"/>
    <property type="evidence" value="ECO:0007669"/>
    <property type="project" value="InterPro"/>
</dbReference>
<dbReference type="InterPro" id="IPR027417">
    <property type="entry name" value="P-loop_NTPase"/>
</dbReference>
<dbReference type="PANTHER" id="PTHR22878">
    <property type="entry name" value="DYNEIN HEAVY CHAIN 6, AXONEMAL-LIKE-RELATED"/>
    <property type="match status" value="1"/>
</dbReference>
<dbReference type="Gene3D" id="3.40.50.300">
    <property type="entry name" value="P-loop containing nucleotide triphosphate hydrolases"/>
    <property type="match status" value="1"/>
</dbReference>
<dbReference type="PANTHER" id="PTHR22878:SF68">
    <property type="entry name" value="DYNEIN HEAVY CHAIN 6, AXONEMAL-LIKE"/>
    <property type="match status" value="1"/>
</dbReference>
<dbReference type="Proteomes" id="UP000324800">
    <property type="component" value="Unassembled WGS sequence"/>
</dbReference>
<protein>
    <recommendedName>
        <fullName evidence="1">Dynein heavy chain ATP-binding dynein motor region domain-containing protein</fullName>
    </recommendedName>
</protein>